<dbReference type="InterPro" id="IPR029058">
    <property type="entry name" value="AB_hydrolase_fold"/>
</dbReference>
<evidence type="ECO:0000256" key="1">
    <source>
        <dbReference type="ARBA" id="ARBA00006249"/>
    </source>
</evidence>
<evidence type="ECO:0000256" key="2">
    <source>
        <dbReference type="ARBA" id="ARBA00022487"/>
    </source>
</evidence>
<sequence>MRTILAGASLLALASCATAPPASPAPRDAALDANTCAMLPAEALGRQTVTTLWLPASDGLPAFCEVTATLQPVDGSTIGVVYRLPASWNGKLVGIGGGGWAGNVTLMAARDGLSQGYATMQTDAGHPGTGPWDNAWAVNPEAATDFAHRAIHQMTATGKRVAAALYGRAHDRAYYNGCSTGGRMGLMEAQRYPEDYDAIIAGAPVYTLQVQTTGLLRNQTFAAGDGAGGFTPADLHLVQTAVLAQCDADDGLADGLVSDPATCAFQPRTLQCAAGQSDGCLSPPQVTALQAVYDGRRAADGSWMMFPLYRGGEAGWSMFIGTDGTGSDATGGGGLTGLQPVIFGARAPDWANFTETDYMTVRRSAFASLYEADDPDLSAFFARGGKLLTWFGLSDPGPSPVIGTDYAHAVAAANPEAGESFRHFTLPGVGHCRGGPGADNVNWLDVMDRWVESGIAPDRVTGSNTQNPALVRPHCAWPAVASYRGSGDANDPANWICRARS</sequence>
<keyword evidence="4 8" id="KW-0732">Signal</keyword>
<gene>
    <name evidence="9" type="ORF">GRI62_07705</name>
</gene>
<feature type="signal peptide" evidence="8">
    <location>
        <begin position="1"/>
        <end position="19"/>
    </location>
</feature>
<evidence type="ECO:0000313" key="9">
    <source>
        <dbReference type="EMBL" id="MXO93488.1"/>
    </source>
</evidence>
<keyword evidence="5 9" id="KW-0378">Hydrolase</keyword>
<dbReference type="SUPFAM" id="SSF53474">
    <property type="entry name" value="alpha/beta-Hydrolases"/>
    <property type="match status" value="1"/>
</dbReference>
<dbReference type="InterPro" id="IPR011118">
    <property type="entry name" value="Tannase/feruloyl_esterase"/>
</dbReference>
<dbReference type="PROSITE" id="PS51257">
    <property type="entry name" value="PROKAR_LIPOPROTEIN"/>
    <property type="match status" value="1"/>
</dbReference>
<dbReference type="PANTHER" id="PTHR33938">
    <property type="entry name" value="FERULOYL ESTERASE B-RELATED"/>
    <property type="match status" value="1"/>
</dbReference>
<keyword evidence="7" id="KW-1015">Disulfide bond</keyword>
<dbReference type="Pfam" id="PF07519">
    <property type="entry name" value="Tannase"/>
    <property type="match status" value="2"/>
</dbReference>
<keyword evidence="10" id="KW-1185">Reference proteome</keyword>
<reference evidence="9 10" key="1">
    <citation type="submission" date="2019-12" db="EMBL/GenBank/DDBJ databases">
        <title>Genomic-based taxomic classification of the family Erythrobacteraceae.</title>
        <authorList>
            <person name="Xu L."/>
        </authorList>
    </citation>
    <scope>NUCLEOTIDE SEQUENCE [LARGE SCALE GENOMIC DNA]</scope>
    <source>
        <strain evidence="9 10">RC4-10-4</strain>
    </source>
</reference>
<dbReference type="GO" id="GO:0052689">
    <property type="term" value="F:carboxylic ester hydrolase activity"/>
    <property type="evidence" value="ECO:0007669"/>
    <property type="project" value="UniProtKB-KW"/>
</dbReference>
<dbReference type="GO" id="GO:0046872">
    <property type="term" value="F:metal ion binding"/>
    <property type="evidence" value="ECO:0007669"/>
    <property type="project" value="UniProtKB-KW"/>
</dbReference>
<feature type="chain" id="PRO_5032949507" evidence="8">
    <location>
        <begin position="20"/>
        <end position="501"/>
    </location>
</feature>
<evidence type="ECO:0000256" key="6">
    <source>
        <dbReference type="ARBA" id="ARBA00022837"/>
    </source>
</evidence>
<comment type="similarity">
    <text evidence="1">Belongs to the tannase family.</text>
</comment>
<dbReference type="AlphaFoldDB" id="A0A845A0L2"/>
<name>A0A845A0L2_9SPHN</name>
<evidence type="ECO:0000256" key="3">
    <source>
        <dbReference type="ARBA" id="ARBA00022723"/>
    </source>
</evidence>
<dbReference type="OrthoDB" id="7197884at2"/>
<dbReference type="RefSeq" id="WP_131452758.1">
    <property type="nucleotide sequence ID" value="NZ_BMJK01000001.1"/>
</dbReference>
<dbReference type="Gene3D" id="3.40.50.1820">
    <property type="entry name" value="alpha/beta hydrolase"/>
    <property type="match status" value="1"/>
</dbReference>
<comment type="caution">
    <text evidence="9">The sequence shown here is derived from an EMBL/GenBank/DDBJ whole genome shotgun (WGS) entry which is preliminary data.</text>
</comment>
<evidence type="ECO:0000256" key="7">
    <source>
        <dbReference type="ARBA" id="ARBA00023157"/>
    </source>
</evidence>
<dbReference type="Proteomes" id="UP000460626">
    <property type="component" value="Unassembled WGS sequence"/>
</dbReference>
<evidence type="ECO:0000256" key="8">
    <source>
        <dbReference type="SAM" id="SignalP"/>
    </source>
</evidence>
<organism evidence="9 10">
    <name type="scientific">Aurantiacibacter arachoides</name>
    <dbReference type="NCBI Taxonomy" id="1850444"/>
    <lineage>
        <taxon>Bacteria</taxon>
        <taxon>Pseudomonadati</taxon>
        <taxon>Pseudomonadota</taxon>
        <taxon>Alphaproteobacteria</taxon>
        <taxon>Sphingomonadales</taxon>
        <taxon>Erythrobacteraceae</taxon>
        <taxon>Aurantiacibacter</taxon>
    </lineage>
</organism>
<accession>A0A845A0L2</accession>
<evidence type="ECO:0000313" key="10">
    <source>
        <dbReference type="Proteomes" id="UP000460626"/>
    </source>
</evidence>
<keyword evidence="2" id="KW-0719">Serine esterase</keyword>
<keyword evidence="3" id="KW-0479">Metal-binding</keyword>
<evidence type="ECO:0000256" key="5">
    <source>
        <dbReference type="ARBA" id="ARBA00022801"/>
    </source>
</evidence>
<protein>
    <submittedName>
        <fullName evidence="9">Tannase/feruloyl esterase family alpha/beta hydrolase</fullName>
    </submittedName>
</protein>
<dbReference type="EMBL" id="WTYH01000001">
    <property type="protein sequence ID" value="MXO93488.1"/>
    <property type="molecule type" value="Genomic_DNA"/>
</dbReference>
<dbReference type="PANTHER" id="PTHR33938:SF15">
    <property type="entry name" value="FERULOYL ESTERASE B-RELATED"/>
    <property type="match status" value="1"/>
</dbReference>
<evidence type="ECO:0000256" key="4">
    <source>
        <dbReference type="ARBA" id="ARBA00022729"/>
    </source>
</evidence>
<keyword evidence="6" id="KW-0106">Calcium</keyword>
<proteinExistence type="inferred from homology"/>